<keyword evidence="5" id="KW-1185">Reference proteome</keyword>
<dbReference type="AlphaFoldDB" id="A0A0G4LNI4"/>
<dbReference type="OrthoDB" id="4789034at2759"/>
<name>A0A0G4LNI4_VERLO</name>
<reference evidence="4" key="2">
    <citation type="journal article" date="2021" name="Mol. Plant Pathol.">
        <title>A 20-kb lineage-specific genomic region tames virulence in pathogenic amphidiploid Verticillium longisporum.</title>
        <authorList>
            <person name="Harting R."/>
            <person name="Starke J."/>
            <person name="Kusch H."/>
            <person name="Poggeler S."/>
            <person name="Maurus I."/>
            <person name="Schluter R."/>
            <person name="Landesfeind M."/>
            <person name="Bulla I."/>
            <person name="Nowrousian M."/>
            <person name="de Jonge R."/>
            <person name="Stahlhut G."/>
            <person name="Hoff K.J."/>
            <person name="Asshauer K.P."/>
            <person name="Thurmer A."/>
            <person name="Stanke M."/>
            <person name="Daniel R."/>
            <person name="Morgenstern B."/>
            <person name="Thomma B.P.H.J."/>
            <person name="Kronstad J.W."/>
            <person name="Braus-Stromeyer S.A."/>
            <person name="Braus G.H."/>
        </authorList>
    </citation>
    <scope>NUCLEOTIDE SEQUENCE</scope>
    <source>
        <strain evidence="4">Vl32</strain>
    </source>
</reference>
<dbReference type="Proteomes" id="UP000689129">
    <property type="component" value="Unassembled WGS sequence"/>
</dbReference>
<dbReference type="Proteomes" id="UP000044602">
    <property type="component" value="Unassembled WGS sequence"/>
</dbReference>
<feature type="signal peptide" evidence="1">
    <location>
        <begin position="1"/>
        <end position="19"/>
    </location>
</feature>
<organism evidence="3 6">
    <name type="scientific">Verticillium longisporum</name>
    <name type="common">Verticillium dahliae var. longisporum</name>
    <dbReference type="NCBI Taxonomy" id="100787"/>
    <lineage>
        <taxon>Eukaryota</taxon>
        <taxon>Fungi</taxon>
        <taxon>Dikarya</taxon>
        <taxon>Ascomycota</taxon>
        <taxon>Pezizomycotina</taxon>
        <taxon>Sordariomycetes</taxon>
        <taxon>Hypocreomycetidae</taxon>
        <taxon>Glomerellales</taxon>
        <taxon>Plectosphaerellaceae</taxon>
        <taxon>Verticillium</taxon>
    </lineage>
</organism>
<dbReference type="EMBL" id="CVQH01012113">
    <property type="protein sequence ID" value="CRK20915.1"/>
    <property type="molecule type" value="Genomic_DNA"/>
</dbReference>
<dbReference type="EMBL" id="CVQI01014891">
    <property type="protein sequence ID" value="CRK23587.1"/>
    <property type="molecule type" value="Genomic_DNA"/>
</dbReference>
<sequence>MVTLTQALATFATVATAYALPSKAITSRQSHPVDFVAACEGYRPAPDEWGVVAAGGVTVEWSGSNLGNGASDRMVIMFDSNCNMIGSDEWVPRSPGFSKLFHITAGKYEGDEVEFKNGWIGIHNVGETAVFWNGERIESWCDDNRTGMDGLNAGYWRTCNFRTP</sequence>
<evidence type="ECO:0000313" key="2">
    <source>
        <dbReference type="EMBL" id="CRK20915.1"/>
    </source>
</evidence>
<proteinExistence type="predicted"/>
<evidence type="ECO:0000313" key="4">
    <source>
        <dbReference type="EMBL" id="KAG7132534.1"/>
    </source>
</evidence>
<evidence type="ECO:0000256" key="1">
    <source>
        <dbReference type="SAM" id="SignalP"/>
    </source>
</evidence>
<evidence type="ECO:0000313" key="3">
    <source>
        <dbReference type="EMBL" id="CRK23587.1"/>
    </source>
</evidence>
<evidence type="ECO:0000313" key="6">
    <source>
        <dbReference type="Proteomes" id="UP000045706"/>
    </source>
</evidence>
<evidence type="ECO:0000313" key="5">
    <source>
        <dbReference type="Proteomes" id="UP000044602"/>
    </source>
</evidence>
<reference evidence="5 6" key="1">
    <citation type="submission" date="2015-05" db="EMBL/GenBank/DDBJ databases">
        <authorList>
            <person name="Fogelqvist Johan"/>
        </authorList>
    </citation>
    <scope>NUCLEOTIDE SEQUENCE [LARGE SCALE GENOMIC DNA]</scope>
    <source>
        <strain evidence="2">VL1</strain>
        <strain evidence="3">VL2</strain>
    </source>
</reference>
<feature type="chain" id="PRO_5007404801" evidence="1">
    <location>
        <begin position="20"/>
        <end position="164"/>
    </location>
</feature>
<gene>
    <name evidence="2" type="ORF">BN1708_012982</name>
    <name evidence="3" type="ORF">BN1723_013037</name>
    <name evidence="4" type="ORF">HYQ45_009107</name>
</gene>
<dbReference type="Proteomes" id="UP000045706">
    <property type="component" value="Unassembled WGS sequence"/>
</dbReference>
<keyword evidence="1" id="KW-0732">Signal</keyword>
<accession>A0A0G4LNI4</accession>
<protein>
    <submittedName>
        <fullName evidence="3">Uncharacterized protein</fullName>
    </submittedName>
</protein>
<dbReference type="EMBL" id="JAEMWZ010000183">
    <property type="protein sequence ID" value="KAG7132534.1"/>
    <property type="molecule type" value="Genomic_DNA"/>
</dbReference>